<organism evidence="4 5">
    <name type="scientific">Litorivivens lipolytica</name>
    <dbReference type="NCBI Taxonomy" id="1524264"/>
    <lineage>
        <taxon>Bacteria</taxon>
        <taxon>Pseudomonadati</taxon>
        <taxon>Pseudomonadota</taxon>
        <taxon>Gammaproteobacteria</taxon>
        <taxon>Litorivivens</taxon>
    </lineage>
</organism>
<keyword evidence="1" id="KW-0464">Manganese</keyword>
<dbReference type="Gene3D" id="3.30.470.20">
    <property type="entry name" value="ATP-grasp fold, B domain"/>
    <property type="match status" value="1"/>
</dbReference>
<sequence>MITWARRLRERGIVGINQRNAEFIMPYNPRNQFPLVDDKLRTKNLAIENNIAVPELYSTVEIEHDVHTMLDTLKHYSSFVIKPNNGSGGNGVLVIGSRIGSHFCKASGVIVGGEQIKRHASNILSGMYSLGGVPDTAIIEYRVESDPFFDSISYQGVPDIRVIVFRGVPVASMLRLPTRDSDGKANLHQGAIGVGIDISTGVTRSGVRANDMTKVHPDTLQPIDGLQLPYWETIMILAARCSEMVGLNYIGVDIVIDRTKGPLVLELNARPGLNVQLATGRGLLFNLRAVEAMENIPKSAEERVALAREKLG</sequence>
<dbReference type="Pfam" id="PF14397">
    <property type="entry name" value="ATPgrasp_ST"/>
    <property type="match status" value="1"/>
</dbReference>
<proteinExistence type="predicted"/>
<dbReference type="PROSITE" id="PS50975">
    <property type="entry name" value="ATP_GRASP"/>
    <property type="match status" value="1"/>
</dbReference>
<dbReference type="PANTHER" id="PTHR21621">
    <property type="entry name" value="RIBOSOMAL PROTEIN S6 MODIFICATION PROTEIN"/>
    <property type="match status" value="1"/>
</dbReference>
<feature type="domain" description="ATP-grasp" evidence="3">
    <location>
        <begin position="43"/>
        <end position="301"/>
    </location>
</feature>
<dbReference type="InterPro" id="IPR011758">
    <property type="entry name" value="RimK-rel_E_lig"/>
</dbReference>
<dbReference type="PANTHER" id="PTHR21621:SF0">
    <property type="entry name" value="BETA-CITRYLGLUTAMATE SYNTHASE B-RELATED"/>
    <property type="match status" value="1"/>
</dbReference>
<accession>A0A7W4Z5Z7</accession>
<name>A0A7W4Z5Z7_9GAMM</name>
<dbReference type="InterPro" id="IPR011761">
    <property type="entry name" value="ATP-grasp"/>
</dbReference>
<gene>
    <name evidence="4" type="ORF">FHR99_001969</name>
</gene>
<dbReference type="GO" id="GO:0009432">
    <property type="term" value="P:SOS response"/>
    <property type="evidence" value="ECO:0007669"/>
    <property type="project" value="TreeGrafter"/>
</dbReference>
<dbReference type="NCBIfam" id="TIGR02291">
    <property type="entry name" value="rimK_rel_E_lig"/>
    <property type="match status" value="1"/>
</dbReference>
<dbReference type="RefSeq" id="WP_183410467.1">
    <property type="nucleotide sequence ID" value="NZ_JACHWY010000002.1"/>
</dbReference>
<keyword evidence="2" id="KW-0067">ATP-binding</keyword>
<keyword evidence="4" id="KW-0436">Ligase</keyword>
<dbReference type="GO" id="GO:0005524">
    <property type="term" value="F:ATP binding"/>
    <property type="evidence" value="ECO:0007669"/>
    <property type="project" value="UniProtKB-UniRule"/>
</dbReference>
<dbReference type="Proteomes" id="UP000537130">
    <property type="component" value="Unassembled WGS sequence"/>
</dbReference>
<evidence type="ECO:0000313" key="4">
    <source>
        <dbReference type="EMBL" id="MBB3047703.1"/>
    </source>
</evidence>
<dbReference type="AlphaFoldDB" id="A0A7W4Z5Z7"/>
<protein>
    <submittedName>
        <fullName evidence="4">Alpha-L-glutamate ligase-like protein</fullName>
    </submittedName>
</protein>
<reference evidence="4 5" key="1">
    <citation type="submission" date="2020-08" db="EMBL/GenBank/DDBJ databases">
        <title>Genomic Encyclopedia of Type Strains, Phase III (KMG-III): the genomes of soil and plant-associated and newly described type strains.</title>
        <authorList>
            <person name="Whitman W."/>
        </authorList>
    </citation>
    <scope>NUCLEOTIDE SEQUENCE [LARGE SCALE GENOMIC DNA]</scope>
    <source>
        <strain evidence="4 5">CECT 8654</strain>
    </source>
</reference>
<comment type="caution">
    <text evidence="4">The sequence shown here is derived from an EMBL/GenBank/DDBJ whole genome shotgun (WGS) entry which is preliminary data.</text>
</comment>
<evidence type="ECO:0000313" key="5">
    <source>
        <dbReference type="Proteomes" id="UP000537130"/>
    </source>
</evidence>
<dbReference type="SUPFAM" id="SSF56059">
    <property type="entry name" value="Glutathione synthetase ATP-binding domain-like"/>
    <property type="match status" value="1"/>
</dbReference>
<evidence type="ECO:0000259" key="3">
    <source>
        <dbReference type="PROSITE" id="PS50975"/>
    </source>
</evidence>
<keyword evidence="2" id="KW-0547">Nucleotide-binding</keyword>
<dbReference type="EMBL" id="JACHWY010000002">
    <property type="protein sequence ID" value="MBB3047703.1"/>
    <property type="molecule type" value="Genomic_DNA"/>
</dbReference>
<keyword evidence="5" id="KW-1185">Reference proteome</keyword>
<dbReference type="GO" id="GO:0005737">
    <property type="term" value="C:cytoplasm"/>
    <property type="evidence" value="ECO:0007669"/>
    <property type="project" value="TreeGrafter"/>
</dbReference>
<dbReference type="GO" id="GO:0046872">
    <property type="term" value="F:metal ion binding"/>
    <property type="evidence" value="ECO:0007669"/>
    <property type="project" value="InterPro"/>
</dbReference>
<evidence type="ECO:0000256" key="1">
    <source>
        <dbReference type="ARBA" id="ARBA00023211"/>
    </source>
</evidence>
<evidence type="ECO:0000256" key="2">
    <source>
        <dbReference type="PROSITE-ProRule" id="PRU00409"/>
    </source>
</evidence>
<dbReference type="GO" id="GO:0018169">
    <property type="term" value="F:ribosomal S6-glutamic acid ligase activity"/>
    <property type="evidence" value="ECO:0007669"/>
    <property type="project" value="TreeGrafter"/>
</dbReference>
<dbReference type="InterPro" id="IPR039523">
    <property type="entry name" value="RimK-rel_E_lig_ATP-grasp"/>
</dbReference>